<organism evidence="1 2">
    <name type="scientific">Exophiala dermatitidis (strain ATCC 34100 / CBS 525.76 / NIH/UT8656)</name>
    <name type="common">Black yeast</name>
    <name type="synonym">Wangiella dermatitidis</name>
    <dbReference type="NCBI Taxonomy" id="858893"/>
    <lineage>
        <taxon>Eukaryota</taxon>
        <taxon>Fungi</taxon>
        <taxon>Dikarya</taxon>
        <taxon>Ascomycota</taxon>
        <taxon>Pezizomycotina</taxon>
        <taxon>Eurotiomycetes</taxon>
        <taxon>Chaetothyriomycetidae</taxon>
        <taxon>Chaetothyriales</taxon>
        <taxon>Herpotrichiellaceae</taxon>
        <taxon>Exophiala</taxon>
    </lineage>
</organism>
<name>H6CC38_EXODN</name>
<dbReference type="VEuPathDB" id="FungiDB:HMPREF1120_09269"/>
<evidence type="ECO:0000313" key="1">
    <source>
        <dbReference type="EMBL" id="EHY61335.1"/>
    </source>
</evidence>
<dbReference type="GeneID" id="20313908"/>
<dbReference type="EMBL" id="JH226139">
    <property type="protein sequence ID" value="EHY61335.1"/>
    <property type="molecule type" value="Genomic_DNA"/>
</dbReference>
<dbReference type="RefSeq" id="XP_009161796.1">
    <property type="nucleotide sequence ID" value="XM_009163548.1"/>
</dbReference>
<dbReference type="HOGENOM" id="CLU_2183941_0_0_1"/>
<evidence type="ECO:0000313" key="2">
    <source>
        <dbReference type="Proteomes" id="UP000007304"/>
    </source>
</evidence>
<dbReference type="AlphaFoldDB" id="H6CC38"/>
<protein>
    <submittedName>
        <fullName evidence="1">Uncharacterized protein</fullName>
    </submittedName>
</protein>
<sequence>MGVWSILSTVYETNLPFYEEAASCLASCNHITTHRGSKPCLISACSSRSVRYCLVKEPPAASYSADKEDCTRTRGYVLRQWYFGCWESVLILELNRSLETCPSTFGREY</sequence>
<keyword evidence="2" id="KW-1185">Reference proteome</keyword>
<proteinExistence type="predicted"/>
<dbReference type="InParanoid" id="H6CC38"/>
<reference evidence="1" key="1">
    <citation type="submission" date="2011-07" db="EMBL/GenBank/DDBJ databases">
        <title>The Genome Sequence of Exophiala (Wangiella) dermatitidis NIH/UT8656.</title>
        <authorList>
            <consortium name="The Broad Institute Genome Sequencing Platform"/>
            <person name="Cuomo C."/>
            <person name="Wang Z."/>
            <person name="Hunicke-Smith S."/>
            <person name="Szanislo P.J."/>
            <person name="Earl A."/>
            <person name="Young S.K."/>
            <person name="Zeng Q."/>
            <person name="Gargeya S."/>
            <person name="Fitzgerald M."/>
            <person name="Haas B."/>
            <person name="Abouelleil A."/>
            <person name="Alvarado L."/>
            <person name="Arachchi H.M."/>
            <person name="Berlin A."/>
            <person name="Brown A."/>
            <person name="Chapman S.B."/>
            <person name="Chen Z."/>
            <person name="Dunbar C."/>
            <person name="Freedman E."/>
            <person name="Gearin G."/>
            <person name="Gellesch M."/>
            <person name="Goldberg J."/>
            <person name="Griggs A."/>
            <person name="Gujja S."/>
            <person name="Heiman D."/>
            <person name="Howarth C."/>
            <person name="Larson L."/>
            <person name="Lui A."/>
            <person name="MacDonald P.J.P."/>
            <person name="Montmayeur A."/>
            <person name="Murphy C."/>
            <person name="Neiman D."/>
            <person name="Pearson M."/>
            <person name="Priest M."/>
            <person name="Roberts A."/>
            <person name="Saif S."/>
            <person name="Shea T."/>
            <person name="Shenoy N."/>
            <person name="Sisk P."/>
            <person name="Stolte C."/>
            <person name="Sykes S."/>
            <person name="Wortman J."/>
            <person name="Nusbaum C."/>
            <person name="Birren B."/>
        </authorList>
    </citation>
    <scope>NUCLEOTIDE SEQUENCE</scope>
    <source>
        <strain evidence="1">NIH/UT8656</strain>
    </source>
</reference>
<accession>H6CC38</accession>
<dbReference type="Proteomes" id="UP000007304">
    <property type="component" value="Unassembled WGS sequence"/>
</dbReference>
<gene>
    <name evidence="1" type="ORF">HMPREF1120_09269</name>
</gene>